<dbReference type="SUPFAM" id="SSF54909">
    <property type="entry name" value="Dimeric alpha+beta barrel"/>
    <property type="match status" value="1"/>
</dbReference>
<dbReference type="STRING" id="1642818.AWE51_03480"/>
<dbReference type="EMBL" id="LQRT01000002">
    <property type="protein sequence ID" value="KZS42516.1"/>
    <property type="molecule type" value="Genomic_DNA"/>
</dbReference>
<protein>
    <recommendedName>
        <fullName evidence="3">ABM domain-containing protein</fullName>
    </recommendedName>
</protein>
<evidence type="ECO:0008006" key="3">
    <source>
        <dbReference type="Google" id="ProtNLM"/>
    </source>
</evidence>
<comment type="caution">
    <text evidence="1">The sequence shown here is derived from an EMBL/GenBank/DDBJ whole genome shotgun (WGS) entry which is preliminary data.</text>
</comment>
<evidence type="ECO:0000313" key="2">
    <source>
        <dbReference type="Proteomes" id="UP000076715"/>
    </source>
</evidence>
<sequence length="130" mass="14666">MNKLILVIMVNLLFNCTTKPDQNNSSMKTTPKVVEVVLFEAYPGYSKEDVKTALASLNDIVKLYHGFVERTTASNGDGKYVDIVYWNDMKSAKAAAEDLTKNQDAAAVFNIIKPESIQMYHFDAFNQFEE</sequence>
<dbReference type="Gene3D" id="3.30.70.100">
    <property type="match status" value="1"/>
</dbReference>
<dbReference type="Proteomes" id="UP000076715">
    <property type="component" value="Unassembled WGS sequence"/>
</dbReference>
<reference evidence="1 2" key="1">
    <citation type="submission" date="2016-01" db="EMBL/GenBank/DDBJ databases">
        <title>The draft genome sequence of Aquimarina sp. RZW4-3-2.</title>
        <authorList>
            <person name="Wang Y."/>
        </authorList>
    </citation>
    <scope>NUCLEOTIDE SEQUENCE [LARGE SCALE GENOMIC DNA]</scope>
    <source>
        <strain evidence="1 2">RZW4-3-2</strain>
    </source>
</reference>
<dbReference type="InterPro" id="IPR011008">
    <property type="entry name" value="Dimeric_a/b-barrel"/>
</dbReference>
<gene>
    <name evidence="1" type="ORF">AWE51_03480</name>
</gene>
<organism evidence="1 2">
    <name type="scientific">Aquimarina aggregata</name>
    <dbReference type="NCBI Taxonomy" id="1642818"/>
    <lineage>
        <taxon>Bacteria</taxon>
        <taxon>Pseudomonadati</taxon>
        <taxon>Bacteroidota</taxon>
        <taxon>Flavobacteriia</taxon>
        <taxon>Flavobacteriales</taxon>
        <taxon>Flavobacteriaceae</taxon>
        <taxon>Aquimarina</taxon>
    </lineage>
</organism>
<name>A0A163CKU5_9FLAO</name>
<proteinExistence type="predicted"/>
<dbReference type="RefSeq" id="WP_066310388.1">
    <property type="nucleotide sequence ID" value="NZ_CANLSS010000001.1"/>
</dbReference>
<accession>A0A163CKU5</accession>
<evidence type="ECO:0000313" key="1">
    <source>
        <dbReference type="EMBL" id="KZS42516.1"/>
    </source>
</evidence>
<keyword evidence="2" id="KW-1185">Reference proteome</keyword>
<dbReference type="OrthoDB" id="1163058at2"/>
<dbReference type="AlphaFoldDB" id="A0A163CKU5"/>